<dbReference type="Pfam" id="PF13458">
    <property type="entry name" value="Peripla_BP_6"/>
    <property type="match status" value="1"/>
</dbReference>
<organism evidence="5 6">
    <name type="scientific">Rhizobium alvei</name>
    <dbReference type="NCBI Taxonomy" id="1132659"/>
    <lineage>
        <taxon>Bacteria</taxon>
        <taxon>Pseudomonadati</taxon>
        <taxon>Pseudomonadota</taxon>
        <taxon>Alphaproteobacteria</taxon>
        <taxon>Hyphomicrobiales</taxon>
        <taxon>Rhizobiaceae</taxon>
        <taxon>Rhizobium/Agrobacterium group</taxon>
        <taxon>Rhizobium</taxon>
    </lineage>
</organism>
<dbReference type="SUPFAM" id="SSF53822">
    <property type="entry name" value="Periplasmic binding protein-like I"/>
    <property type="match status" value="1"/>
</dbReference>
<reference evidence="5" key="1">
    <citation type="journal article" date="2015" name="Int. J. Syst. Evol. Microbiol.">
        <title>Rhizobium alvei sp. nov., isolated from a freshwater river.</title>
        <authorList>
            <person name="Sheu S.Y."/>
            <person name="Huang H.W."/>
            <person name="Young C.C."/>
            <person name="Chen W.M."/>
        </authorList>
    </citation>
    <scope>NUCLEOTIDE SEQUENCE</scope>
    <source>
        <strain evidence="5">TNR-22</strain>
    </source>
</reference>
<evidence type="ECO:0000313" key="5">
    <source>
        <dbReference type="EMBL" id="MDO6964653.1"/>
    </source>
</evidence>
<evidence type="ECO:0000259" key="4">
    <source>
        <dbReference type="Pfam" id="PF13458"/>
    </source>
</evidence>
<name>A0ABT8YLV5_9HYPH</name>
<dbReference type="CDD" id="cd06337">
    <property type="entry name" value="PBP1_ABC_ligand_binding-like"/>
    <property type="match status" value="1"/>
</dbReference>
<dbReference type="InterPro" id="IPR006311">
    <property type="entry name" value="TAT_signal"/>
</dbReference>
<dbReference type="PROSITE" id="PS51318">
    <property type="entry name" value="TAT"/>
    <property type="match status" value="1"/>
</dbReference>
<dbReference type="InterPro" id="IPR028081">
    <property type="entry name" value="Leu-bd"/>
</dbReference>
<keyword evidence="2" id="KW-0732">Signal</keyword>
<sequence>MTDKILSSIIDGQMSRRSVLKSAGKVAAASAAMSLPSFNIVRAQEATIKIGFIVPLSGIRASFGESTQFTIDSVREHLKDGIEVGGKKYAVEIIVKDNQSTPTRSLQVGNELILNDQPDIILVSDAEGGTAIGNLSDARGIPQISTAGPWQGWAFQRGYDPAKGFPFTYHFFWGADELGAVYANMWNGMETNKKVGTLYADNDGGRAMSDPERGFPVAFNAAGFEVIDTGLFRMDTDDFSTQIAKFKEAGVEIVAGHAFENHLATFWNQAAQVGFQPKICTIAAGLLFPSSVNNLGVRGDGMSTEVWWTPAFPFKSSLTGQSAKDVADAYTAATGKQWTQPLGYDHALLEVGIAALKASGDPKNRVAIRDAIAGLTLDTVVGKVDFKNTPLKNVGLTHITGGQWQKTGDAKFPFDLKVVDNSTNPDVPVSSQLLPIAY</sequence>
<evidence type="ECO:0000256" key="2">
    <source>
        <dbReference type="ARBA" id="ARBA00022729"/>
    </source>
</evidence>
<evidence type="ECO:0000313" key="6">
    <source>
        <dbReference type="Proteomes" id="UP001174932"/>
    </source>
</evidence>
<feature type="domain" description="Leucine-binding protein" evidence="4">
    <location>
        <begin position="47"/>
        <end position="388"/>
    </location>
</feature>
<dbReference type="InterPro" id="IPR051010">
    <property type="entry name" value="BCAA_transport"/>
</dbReference>
<proteinExistence type="inferred from homology"/>
<protein>
    <submittedName>
        <fullName evidence="5">ABC transporter substrate-binding protein</fullName>
    </submittedName>
</protein>
<dbReference type="Gene3D" id="3.40.50.2300">
    <property type="match status" value="2"/>
</dbReference>
<keyword evidence="3" id="KW-0813">Transport</keyword>
<reference evidence="5" key="2">
    <citation type="submission" date="2023-07" db="EMBL/GenBank/DDBJ databases">
        <authorList>
            <person name="Shen H."/>
        </authorList>
    </citation>
    <scope>NUCLEOTIDE SEQUENCE</scope>
    <source>
        <strain evidence="5">TNR-22</strain>
    </source>
</reference>
<dbReference type="Proteomes" id="UP001174932">
    <property type="component" value="Unassembled WGS sequence"/>
</dbReference>
<dbReference type="PANTHER" id="PTHR30483:SF6">
    <property type="entry name" value="PERIPLASMIC BINDING PROTEIN OF ABC TRANSPORTER FOR NATURAL AMINO ACIDS"/>
    <property type="match status" value="1"/>
</dbReference>
<dbReference type="EMBL" id="JAUOZU010000007">
    <property type="protein sequence ID" value="MDO6964653.1"/>
    <property type="molecule type" value="Genomic_DNA"/>
</dbReference>
<accession>A0ABT8YLV5</accession>
<gene>
    <name evidence="5" type="ORF">Q4481_11860</name>
</gene>
<evidence type="ECO:0000256" key="1">
    <source>
        <dbReference type="ARBA" id="ARBA00010062"/>
    </source>
</evidence>
<dbReference type="PANTHER" id="PTHR30483">
    <property type="entry name" value="LEUCINE-SPECIFIC-BINDING PROTEIN"/>
    <property type="match status" value="1"/>
</dbReference>
<dbReference type="InterPro" id="IPR028082">
    <property type="entry name" value="Peripla_BP_I"/>
</dbReference>
<comment type="similarity">
    <text evidence="1">Belongs to the leucine-binding protein family.</text>
</comment>
<comment type="caution">
    <text evidence="5">The sequence shown here is derived from an EMBL/GenBank/DDBJ whole genome shotgun (WGS) entry which is preliminary data.</text>
</comment>
<dbReference type="RefSeq" id="WP_304376551.1">
    <property type="nucleotide sequence ID" value="NZ_JAUOZU010000007.1"/>
</dbReference>
<evidence type="ECO:0000256" key="3">
    <source>
        <dbReference type="ARBA" id="ARBA00022970"/>
    </source>
</evidence>
<keyword evidence="6" id="KW-1185">Reference proteome</keyword>
<keyword evidence="3" id="KW-0029">Amino-acid transport</keyword>